<feature type="region of interest" description="Disordered" evidence="1">
    <location>
        <begin position="70"/>
        <end position="116"/>
    </location>
</feature>
<name>A0A8S3U3E8_MYTED</name>
<feature type="compositionally biased region" description="Low complexity" evidence="1">
    <location>
        <begin position="87"/>
        <end position="104"/>
    </location>
</feature>
<organism evidence="2 3">
    <name type="scientific">Mytilus edulis</name>
    <name type="common">Blue mussel</name>
    <dbReference type="NCBI Taxonomy" id="6550"/>
    <lineage>
        <taxon>Eukaryota</taxon>
        <taxon>Metazoa</taxon>
        <taxon>Spiralia</taxon>
        <taxon>Lophotrochozoa</taxon>
        <taxon>Mollusca</taxon>
        <taxon>Bivalvia</taxon>
        <taxon>Autobranchia</taxon>
        <taxon>Pteriomorphia</taxon>
        <taxon>Mytilida</taxon>
        <taxon>Mytiloidea</taxon>
        <taxon>Mytilidae</taxon>
        <taxon>Mytilinae</taxon>
        <taxon>Mytilus</taxon>
    </lineage>
</organism>
<dbReference type="AlphaFoldDB" id="A0A8S3U3E8"/>
<protein>
    <submittedName>
        <fullName evidence="2">Uncharacterized protein</fullName>
    </submittedName>
</protein>
<gene>
    <name evidence="2" type="ORF">MEDL_50664</name>
</gene>
<evidence type="ECO:0000256" key="1">
    <source>
        <dbReference type="SAM" id="MobiDB-lite"/>
    </source>
</evidence>
<evidence type="ECO:0000313" key="2">
    <source>
        <dbReference type="EMBL" id="CAG2238184.1"/>
    </source>
</evidence>
<keyword evidence="3" id="KW-1185">Reference proteome</keyword>
<reference evidence="2" key="1">
    <citation type="submission" date="2021-03" db="EMBL/GenBank/DDBJ databases">
        <authorList>
            <person name="Bekaert M."/>
        </authorList>
    </citation>
    <scope>NUCLEOTIDE SEQUENCE</scope>
</reference>
<comment type="caution">
    <text evidence="2">The sequence shown here is derived from an EMBL/GenBank/DDBJ whole genome shotgun (WGS) entry which is preliminary data.</text>
</comment>
<proteinExistence type="predicted"/>
<accession>A0A8S3U3E8</accession>
<dbReference type="Proteomes" id="UP000683360">
    <property type="component" value="Unassembled WGS sequence"/>
</dbReference>
<dbReference type="EMBL" id="CAJPWZ010002417">
    <property type="protein sequence ID" value="CAG2238184.1"/>
    <property type="molecule type" value="Genomic_DNA"/>
</dbReference>
<sequence>MHGYFADTIGIAALKALLETRSLPARSHCENEGKWYFAGERVMSGWLYRNECQFDMICVKGGSLRTEYEPSCRSTTKPPTTTPPPTTTHVFTTTQPPTKTNPLTTTPPPTSGDCQNEGKWYNAGDIMKSGWISERCMFVVRCFKGGNIRTKYHGSNFQTIIHVG</sequence>
<dbReference type="OrthoDB" id="10544468at2759"/>
<evidence type="ECO:0000313" key="3">
    <source>
        <dbReference type="Proteomes" id="UP000683360"/>
    </source>
</evidence>